<name>A0A8J8K8T0_9FLAO</name>
<keyword evidence="3" id="KW-1185">Reference proteome</keyword>
<accession>A0A8J8K8T0</accession>
<dbReference type="Proteomes" id="UP000610746">
    <property type="component" value="Unassembled WGS sequence"/>
</dbReference>
<sequence length="120" mass="14403">MLNNIDTEESNFFEFILKILELFLDIYLTALFLGAMMVCSFTYFLNLNNQIRNNTFFSLLTFTAIPIAVVLFYCIQFNIDFQMEDIDGLRMMKPYFIVAFIYILFSIFLFIIFRIKLRKF</sequence>
<keyword evidence="1" id="KW-1133">Transmembrane helix</keyword>
<feature type="transmembrane region" description="Helical" evidence="1">
    <location>
        <begin position="57"/>
        <end position="75"/>
    </location>
</feature>
<protein>
    <submittedName>
        <fullName evidence="2">Uncharacterized protein</fullName>
    </submittedName>
</protein>
<dbReference type="EMBL" id="JABSNO010000018">
    <property type="protein sequence ID" value="NRS93213.1"/>
    <property type="molecule type" value="Genomic_DNA"/>
</dbReference>
<dbReference type="AlphaFoldDB" id="A0A8J8K8T0"/>
<gene>
    <name evidence="2" type="ORF">HNQ03_002300</name>
</gene>
<keyword evidence="1" id="KW-0812">Transmembrane</keyword>
<comment type="caution">
    <text evidence="2">The sequence shown here is derived from an EMBL/GenBank/DDBJ whole genome shotgun (WGS) entry which is preliminary data.</text>
</comment>
<feature type="transmembrane region" description="Helical" evidence="1">
    <location>
        <begin position="26"/>
        <end position="45"/>
    </location>
</feature>
<keyword evidence="1" id="KW-0472">Membrane</keyword>
<organism evidence="2 3">
    <name type="scientific">Frigoriflavimonas asaccharolytica</name>
    <dbReference type="NCBI Taxonomy" id="2735899"/>
    <lineage>
        <taxon>Bacteria</taxon>
        <taxon>Pseudomonadati</taxon>
        <taxon>Bacteroidota</taxon>
        <taxon>Flavobacteriia</taxon>
        <taxon>Flavobacteriales</taxon>
        <taxon>Weeksellaceae</taxon>
        <taxon>Frigoriflavimonas</taxon>
    </lineage>
</organism>
<evidence type="ECO:0000313" key="2">
    <source>
        <dbReference type="EMBL" id="NRS93213.1"/>
    </source>
</evidence>
<proteinExistence type="predicted"/>
<reference evidence="2" key="1">
    <citation type="submission" date="2020-05" db="EMBL/GenBank/DDBJ databases">
        <title>Genomic Encyclopedia of Type Strains, Phase IV (KMG-V): Genome sequencing to study the core and pangenomes of soil and plant-associated prokaryotes.</title>
        <authorList>
            <person name="Whitman W."/>
        </authorList>
    </citation>
    <scope>NUCLEOTIDE SEQUENCE</scope>
    <source>
        <strain evidence="2">16F</strain>
    </source>
</reference>
<feature type="transmembrane region" description="Helical" evidence="1">
    <location>
        <begin position="95"/>
        <end position="115"/>
    </location>
</feature>
<dbReference type="RefSeq" id="WP_173779787.1">
    <property type="nucleotide sequence ID" value="NZ_JABSNO010000018.1"/>
</dbReference>
<evidence type="ECO:0000313" key="3">
    <source>
        <dbReference type="Proteomes" id="UP000610746"/>
    </source>
</evidence>
<evidence type="ECO:0000256" key="1">
    <source>
        <dbReference type="SAM" id="Phobius"/>
    </source>
</evidence>